<accession>K5W6V4</accession>
<sequence length="292" mass="31538">MTTLPSFVELMASLGLENTPADSKEGRSPHLTHSRSSSHSSTSSTLSQSSGSSVEPNSDGDYDMDGPPYIVVSSSNQTVPRDVELDRKRHRVRYSPYMPAISHIRRSSLPNASPDNLQNQPPRVSEFIWASCLALLIVSRQALSSSPCASSPLRGLVHRTSKSTLSSRVEKKLTLDADLIANTPISTFVRLRSPQSSPISPTFPARQRRATAPSLAVPVSIPTLPKFCFPAKPSESVSSTTSDTDEDVSDAPSLSASARRHRQRHAPGVQRASSHSALKELADAASQRHHIS</sequence>
<feature type="compositionally biased region" description="Low complexity" evidence="1">
    <location>
        <begin position="29"/>
        <end position="53"/>
    </location>
</feature>
<dbReference type="GeneID" id="18920557"/>
<protein>
    <submittedName>
        <fullName evidence="2">Uncharacterized protein</fullName>
    </submittedName>
</protein>
<name>K5W6V4_PHACS</name>
<dbReference type="EMBL" id="JH930469">
    <property type="protein sequence ID" value="EKM59673.1"/>
    <property type="molecule type" value="Genomic_DNA"/>
</dbReference>
<dbReference type="AlphaFoldDB" id="K5W6V4"/>
<dbReference type="InParanoid" id="K5W6V4"/>
<dbReference type="KEGG" id="pco:PHACADRAFT_86788"/>
<dbReference type="Proteomes" id="UP000008370">
    <property type="component" value="Unassembled WGS sequence"/>
</dbReference>
<feature type="region of interest" description="Disordered" evidence="1">
    <location>
        <begin position="17"/>
        <end position="87"/>
    </location>
</feature>
<keyword evidence="3" id="KW-1185">Reference proteome</keyword>
<proteinExistence type="predicted"/>
<organism evidence="2 3">
    <name type="scientific">Phanerochaete carnosa (strain HHB-10118-sp)</name>
    <name type="common">White-rot fungus</name>
    <name type="synonym">Peniophora carnosa</name>
    <dbReference type="NCBI Taxonomy" id="650164"/>
    <lineage>
        <taxon>Eukaryota</taxon>
        <taxon>Fungi</taxon>
        <taxon>Dikarya</taxon>
        <taxon>Basidiomycota</taxon>
        <taxon>Agaricomycotina</taxon>
        <taxon>Agaricomycetes</taxon>
        <taxon>Polyporales</taxon>
        <taxon>Phanerochaetaceae</taxon>
        <taxon>Phanerochaete</taxon>
    </lineage>
</organism>
<dbReference type="OrthoDB" id="3233824at2759"/>
<feature type="region of interest" description="Disordered" evidence="1">
    <location>
        <begin position="232"/>
        <end position="292"/>
    </location>
</feature>
<gene>
    <name evidence="2" type="ORF">PHACADRAFT_86788</name>
</gene>
<dbReference type="STRING" id="650164.K5W6V4"/>
<evidence type="ECO:0000313" key="2">
    <source>
        <dbReference type="EMBL" id="EKM59673.1"/>
    </source>
</evidence>
<dbReference type="HOGENOM" id="CLU_087970_1_0_1"/>
<evidence type="ECO:0000313" key="3">
    <source>
        <dbReference type="Proteomes" id="UP000008370"/>
    </source>
</evidence>
<evidence type="ECO:0000256" key="1">
    <source>
        <dbReference type="SAM" id="MobiDB-lite"/>
    </source>
</evidence>
<dbReference type="RefSeq" id="XP_007392231.1">
    <property type="nucleotide sequence ID" value="XM_007392169.1"/>
</dbReference>
<reference evidence="2 3" key="1">
    <citation type="journal article" date="2012" name="BMC Genomics">
        <title>Comparative genomics of the white-rot fungi, Phanerochaete carnosa and P. chrysosporium, to elucidate the genetic basis of the distinct wood types they colonize.</title>
        <authorList>
            <person name="Suzuki H."/>
            <person name="MacDonald J."/>
            <person name="Syed K."/>
            <person name="Salamov A."/>
            <person name="Hori C."/>
            <person name="Aerts A."/>
            <person name="Henrissat B."/>
            <person name="Wiebenga A."/>
            <person name="vanKuyk P.A."/>
            <person name="Barry K."/>
            <person name="Lindquist E."/>
            <person name="LaButti K."/>
            <person name="Lapidus A."/>
            <person name="Lucas S."/>
            <person name="Coutinho P."/>
            <person name="Gong Y."/>
            <person name="Samejima M."/>
            <person name="Mahadevan R."/>
            <person name="Abou-Zaid M."/>
            <person name="de Vries R.P."/>
            <person name="Igarashi K."/>
            <person name="Yadav J.S."/>
            <person name="Grigoriev I.V."/>
            <person name="Master E.R."/>
        </authorList>
    </citation>
    <scope>NUCLEOTIDE SEQUENCE [LARGE SCALE GENOMIC DNA]</scope>
    <source>
        <strain evidence="2 3">HHB-10118-sp</strain>
    </source>
</reference>